<evidence type="ECO:0000313" key="10">
    <source>
        <dbReference type="Proteomes" id="UP000318483"/>
    </source>
</evidence>
<comment type="subcellular location">
    <subcellularLocation>
        <location evidence="1">Cell membrane</location>
        <topology evidence="1">Single-pass membrane protein</topology>
    </subcellularLocation>
    <subcellularLocation>
        <location evidence="7">Cell membrane</location>
        <topology evidence="7">Single-pass type II membrane protein</topology>
    </subcellularLocation>
</comment>
<evidence type="ECO:0000256" key="8">
    <source>
        <dbReference type="SAM" id="Phobius"/>
    </source>
</evidence>
<dbReference type="Proteomes" id="UP000318483">
    <property type="component" value="Chromosome"/>
</dbReference>
<evidence type="ECO:0000256" key="7">
    <source>
        <dbReference type="RuleBase" id="RU003879"/>
    </source>
</evidence>
<keyword evidence="5 8" id="KW-1133">Transmembrane helix</keyword>
<dbReference type="AlphaFoldDB" id="A0A5B8J780"/>
<feature type="transmembrane region" description="Helical" evidence="8">
    <location>
        <begin position="12"/>
        <end position="31"/>
    </location>
</feature>
<reference evidence="9 10" key="1">
    <citation type="submission" date="2019-07" db="EMBL/GenBank/DDBJ databases">
        <title>Litoreibacter alkalisoli sp. nov., isolated from saline-alkaline soil.</title>
        <authorList>
            <person name="Wang S."/>
            <person name="Xu L."/>
            <person name="Xing Y.-T."/>
            <person name="Sun J.-Q."/>
        </authorList>
    </citation>
    <scope>NUCLEOTIDE SEQUENCE [LARGE SCALE GENOMIC DNA]</scope>
    <source>
        <strain evidence="9 10">LN3S51</strain>
    </source>
</reference>
<dbReference type="OrthoDB" id="8479787at2"/>
<sequence length="129" mass="13529">MQFSTPKPRPKAESIVPMINVVFLLLIFFLMTAQIAPPEPFEVTPPTAAAEDPADTGDILYVSAEGEFGFRDLKGDDAIAALSERENANSPLLIRADASVDASVVAGLMPRLAGVGITDATLLTAATGE</sequence>
<dbReference type="GO" id="GO:0022857">
    <property type="term" value="F:transmembrane transporter activity"/>
    <property type="evidence" value="ECO:0007669"/>
    <property type="project" value="InterPro"/>
</dbReference>
<evidence type="ECO:0000256" key="5">
    <source>
        <dbReference type="ARBA" id="ARBA00022989"/>
    </source>
</evidence>
<dbReference type="GO" id="GO:0005886">
    <property type="term" value="C:plasma membrane"/>
    <property type="evidence" value="ECO:0007669"/>
    <property type="project" value="UniProtKB-SubCell"/>
</dbReference>
<evidence type="ECO:0000256" key="6">
    <source>
        <dbReference type="ARBA" id="ARBA00023136"/>
    </source>
</evidence>
<evidence type="ECO:0000256" key="3">
    <source>
        <dbReference type="ARBA" id="ARBA00022475"/>
    </source>
</evidence>
<dbReference type="GO" id="GO:0015031">
    <property type="term" value="P:protein transport"/>
    <property type="evidence" value="ECO:0007669"/>
    <property type="project" value="UniProtKB-KW"/>
</dbReference>
<organism evidence="9 10">
    <name type="scientific">Qingshengfaniella alkalisoli</name>
    <dbReference type="NCBI Taxonomy" id="2599296"/>
    <lineage>
        <taxon>Bacteria</taxon>
        <taxon>Pseudomonadati</taxon>
        <taxon>Pseudomonadota</taxon>
        <taxon>Alphaproteobacteria</taxon>
        <taxon>Rhodobacterales</taxon>
        <taxon>Paracoccaceae</taxon>
        <taxon>Qingshengfaniella</taxon>
    </lineage>
</organism>
<proteinExistence type="inferred from homology"/>
<keyword evidence="7" id="KW-0813">Transport</keyword>
<keyword evidence="7" id="KW-0653">Protein transport</keyword>
<protein>
    <submittedName>
        <fullName evidence="9">Biopolymer transporter ExbD</fullName>
    </submittedName>
</protein>
<comment type="similarity">
    <text evidence="2 7">Belongs to the ExbD/TolR family.</text>
</comment>
<evidence type="ECO:0000256" key="4">
    <source>
        <dbReference type="ARBA" id="ARBA00022692"/>
    </source>
</evidence>
<dbReference type="Pfam" id="PF02472">
    <property type="entry name" value="ExbD"/>
    <property type="match status" value="1"/>
</dbReference>
<dbReference type="KEGG" id="lit:FPZ52_01765"/>
<name>A0A5B8J780_9RHOB</name>
<keyword evidence="10" id="KW-1185">Reference proteome</keyword>
<evidence type="ECO:0000256" key="1">
    <source>
        <dbReference type="ARBA" id="ARBA00004162"/>
    </source>
</evidence>
<keyword evidence="4 7" id="KW-0812">Transmembrane</keyword>
<dbReference type="InterPro" id="IPR003400">
    <property type="entry name" value="ExbD"/>
</dbReference>
<dbReference type="EMBL" id="CP042261">
    <property type="protein sequence ID" value="QDY70200.1"/>
    <property type="molecule type" value="Genomic_DNA"/>
</dbReference>
<keyword evidence="6 8" id="KW-0472">Membrane</keyword>
<accession>A0A5B8J780</accession>
<dbReference type="PANTHER" id="PTHR30558">
    <property type="entry name" value="EXBD MEMBRANE COMPONENT OF PMF-DRIVEN MACROMOLECULE IMPORT SYSTEM"/>
    <property type="match status" value="1"/>
</dbReference>
<evidence type="ECO:0000313" key="9">
    <source>
        <dbReference type="EMBL" id="QDY70200.1"/>
    </source>
</evidence>
<keyword evidence="3" id="KW-1003">Cell membrane</keyword>
<evidence type="ECO:0000256" key="2">
    <source>
        <dbReference type="ARBA" id="ARBA00005811"/>
    </source>
</evidence>
<gene>
    <name evidence="9" type="ORF">FPZ52_01765</name>
</gene>